<organism evidence="11 12">
    <name type="scientific">Kangiella taiwanensis</name>
    <dbReference type="NCBI Taxonomy" id="1079179"/>
    <lineage>
        <taxon>Bacteria</taxon>
        <taxon>Pseudomonadati</taxon>
        <taxon>Pseudomonadota</taxon>
        <taxon>Gammaproteobacteria</taxon>
        <taxon>Kangiellales</taxon>
        <taxon>Kangiellaceae</taxon>
        <taxon>Kangiella</taxon>
    </lineage>
</organism>
<dbReference type="InterPro" id="IPR015500">
    <property type="entry name" value="Peptidase_S8_subtilisin-rel"/>
</dbReference>
<dbReference type="InterPro" id="IPR023828">
    <property type="entry name" value="Peptidase_S8_Ser-AS"/>
</dbReference>
<evidence type="ECO:0000256" key="4">
    <source>
        <dbReference type="ARBA" id="ARBA00022801"/>
    </source>
</evidence>
<evidence type="ECO:0000256" key="9">
    <source>
        <dbReference type="SAM" id="SignalP"/>
    </source>
</evidence>
<feature type="chain" id="PRO_5046218042" evidence="9">
    <location>
        <begin position="22"/>
        <end position="1770"/>
    </location>
</feature>
<evidence type="ECO:0000256" key="1">
    <source>
        <dbReference type="ARBA" id="ARBA00022525"/>
    </source>
</evidence>
<feature type="active site" description="Charge relay system" evidence="6">
    <location>
        <position position="313"/>
    </location>
</feature>
<dbReference type="InterPro" id="IPR022409">
    <property type="entry name" value="PKD/Chitinase_dom"/>
</dbReference>
<evidence type="ECO:0000256" key="3">
    <source>
        <dbReference type="ARBA" id="ARBA00022729"/>
    </source>
</evidence>
<evidence type="ECO:0000259" key="10">
    <source>
        <dbReference type="SMART" id="SM00089"/>
    </source>
</evidence>
<feature type="signal peptide" evidence="9">
    <location>
        <begin position="1"/>
        <end position="21"/>
    </location>
</feature>
<evidence type="ECO:0000256" key="8">
    <source>
        <dbReference type="SAM" id="MobiDB-lite"/>
    </source>
</evidence>
<reference evidence="12" key="1">
    <citation type="journal article" date="2019" name="Int. J. Syst. Evol. Microbiol.">
        <title>The Global Catalogue of Microorganisms (GCM) 10K type strain sequencing project: providing services to taxonomists for standard genome sequencing and annotation.</title>
        <authorList>
            <consortium name="The Broad Institute Genomics Platform"/>
            <consortium name="The Broad Institute Genome Sequencing Center for Infectious Disease"/>
            <person name="Wu L."/>
            <person name="Ma J."/>
        </authorList>
    </citation>
    <scope>NUCLEOTIDE SEQUENCE [LARGE SCALE GENOMIC DNA]</scope>
    <source>
        <strain evidence="12">JCM 17727</strain>
    </source>
</reference>
<dbReference type="InterPro" id="IPR000209">
    <property type="entry name" value="Peptidase_S8/S53_dom"/>
</dbReference>
<dbReference type="InterPro" id="IPR035986">
    <property type="entry name" value="PKD_dom_sf"/>
</dbReference>
<dbReference type="SUPFAM" id="SSF52743">
    <property type="entry name" value="Subtilisin-like"/>
    <property type="match status" value="1"/>
</dbReference>
<comment type="similarity">
    <text evidence="6 7">Belongs to the peptidase S8 family.</text>
</comment>
<dbReference type="Pfam" id="PF02225">
    <property type="entry name" value="PA"/>
    <property type="match status" value="1"/>
</dbReference>
<dbReference type="InterPro" id="IPR013783">
    <property type="entry name" value="Ig-like_fold"/>
</dbReference>
<evidence type="ECO:0000256" key="2">
    <source>
        <dbReference type="ARBA" id="ARBA00022670"/>
    </source>
</evidence>
<feature type="domain" description="PKD/Chitinase" evidence="10">
    <location>
        <begin position="1641"/>
        <end position="1721"/>
    </location>
</feature>
<dbReference type="InterPro" id="IPR045051">
    <property type="entry name" value="SBT"/>
</dbReference>
<dbReference type="InterPro" id="IPR003137">
    <property type="entry name" value="PA_domain"/>
</dbReference>
<proteinExistence type="inferred from homology"/>
<protein>
    <submittedName>
        <fullName evidence="11">S8 family serine peptidase</fullName>
    </submittedName>
</protein>
<dbReference type="InterPro" id="IPR023827">
    <property type="entry name" value="Peptidase_S8_Asp-AS"/>
</dbReference>
<dbReference type="Gene3D" id="3.40.50.200">
    <property type="entry name" value="Peptidase S8/S53 domain"/>
    <property type="match status" value="1"/>
</dbReference>
<dbReference type="Proteomes" id="UP001501294">
    <property type="component" value="Unassembled WGS sequence"/>
</dbReference>
<dbReference type="PROSITE" id="PS00138">
    <property type="entry name" value="SUBTILASE_SER"/>
    <property type="match status" value="1"/>
</dbReference>
<dbReference type="PRINTS" id="PR00723">
    <property type="entry name" value="SUBTILISIN"/>
</dbReference>
<keyword evidence="2 6" id="KW-0645">Protease</keyword>
<dbReference type="InterPro" id="IPR046450">
    <property type="entry name" value="PA_dom_sf"/>
</dbReference>
<feature type="active site" description="Charge relay system" evidence="6">
    <location>
        <position position="235"/>
    </location>
</feature>
<dbReference type="PANTHER" id="PTHR10795">
    <property type="entry name" value="PROPROTEIN CONVERTASE SUBTILISIN/KEXIN"/>
    <property type="match status" value="1"/>
</dbReference>
<keyword evidence="12" id="KW-1185">Reference proteome</keyword>
<dbReference type="CDD" id="cd02120">
    <property type="entry name" value="PA_subtilisin_like"/>
    <property type="match status" value="1"/>
</dbReference>
<comment type="caution">
    <text evidence="11">The sequence shown here is derived from an EMBL/GenBank/DDBJ whole genome shotgun (WGS) entry which is preliminary data.</text>
</comment>
<dbReference type="SMART" id="SM00089">
    <property type="entry name" value="PKD"/>
    <property type="match status" value="1"/>
</dbReference>
<dbReference type="EMBL" id="BAABFU010000002">
    <property type="protein sequence ID" value="GAA4350099.1"/>
    <property type="molecule type" value="Genomic_DNA"/>
</dbReference>
<dbReference type="Pfam" id="PF00082">
    <property type="entry name" value="Peptidase_S8"/>
    <property type="match status" value="1"/>
</dbReference>
<dbReference type="PROSITE" id="PS00136">
    <property type="entry name" value="SUBTILASE_ASP"/>
    <property type="match status" value="1"/>
</dbReference>
<evidence type="ECO:0000256" key="7">
    <source>
        <dbReference type="RuleBase" id="RU003355"/>
    </source>
</evidence>
<evidence type="ECO:0000313" key="11">
    <source>
        <dbReference type="EMBL" id="GAA4350099.1"/>
    </source>
</evidence>
<dbReference type="PROSITE" id="PS51892">
    <property type="entry name" value="SUBTILASE"/>
    <property type="match status" value="1"/>
</dbReference>
<evidence type="ECO:0000256" key="5">
    <source>
        <dbReference type="ARBA" id="ARBA00022825"/>
    </source>
</evidence>
<dbReference type="InterPro" id="IPR036852">
    <property type="entry name" value="Peptidase_S8/S53_dom_sf"/>
</dbReference>
<keyword evidence="3 9" id="KW-0732">Signal</keyword>
<dbReference type="SUPFAM" id="SSF52025">
    <property type="entry name" value="PA domain"/>
    <property type="match status" value="1"/>
</dbReference>
<sequence length="1770" mass="188352">MKIMTIASVVAAAVYSAGVTAAVSGVGTNAYQIKPINISPEAAKARVESAQQTQPSPLREGYGGNIKLSPKVKFKPEDSLSGRHNYIIQLKDAPAALYTGDANGQGATKQLFTNQKLGPRSSSLKSNPAVVSYTNKLKNKQSAFVSKAGSVGVSLHIKQQHQVAINAVVAEMTQEEAERLSKLSEVAYISRDVNHELLMDVAPERTNTPSVWADTSFAGSPNGIKGEGMLIGVIDTGINSQHPSFAPTGDDGYTVQNPLGSGNYLHDCEVDEFAYLCNDKLIGVWSTSNITKAFSDPEFEQSRPANGEDYQGHGSHTASIAAGNVLYDVPYKIPALAYTHEGIDTGYTIPQISGIAPHANIISYQVCYPGNSGDKWVGCPSSGTIEAVEQAILDGVDVINYSISGGYDSHNDPVEQAFLSAHEAGINVAASAGNAGAHQSVNHVSPWLLSVASSQHGRTFSVPTRQRLDGLTYNGASVPSASQTDVNGILSEPVTGPMVLAANYGDSLCSTPFAAGTFASDAIVFCERGDNPLIEKSANVAAGGAAGAVIYNTATSSSDFYNNLPHEIPTVQMDQYDGQAMVDWLNDADGHFGTILATDTTQSISETYQDAMSSFSSKGHAFLEEYRESTAPSITAPGSDIYSAYSEDQPFTQYASPSEFISISGTSMSSPHIAGALALIKQAHPDWTPSEVMSAIQLTANDEVGDRFGRPDMTNPWFYGSGIAQVDKAIHSGLIMNVPVEDYTTANPHQGGNLGALNTPNMVDSACYQSCSWVREVTATVDGTWNVSTETSEYSVQLEASPSTFSLKAGETQRIIIKGSWVDSQNSYQSPRGLSVFGKVNLTHDNPSVPVASMNVEFELDSGELPETVEYNVFSESSSHTINDLAFGNAPALTATAYQPVLADIENIELEERDSGQGSNLFEADQSLEKVHVTWVSVPENAKRFIAEVVESGAPINPNERTNPQGNLGMYVGIDANKDGVIDYDSEAICKSVISSYELMDWCNIPNPQAGDYWVVWQEHNYNNGAHLGYDNAIFKHKVATAVVMDDVANNLTVEAPVSSDDQSFSSVTLHLDDSDSVEGDRYYSAIEFGTDPNNPSNIGLISTNFVRQKDANNMVASQTGAVVGDVIDYTVTVSANLSGAERNFNLHAEIPEGLELVPGSVELADNHFVSAEVTQESNAFTVLGVQPDSRDRDREYIITNSLTDAACRTPVGDGSYVNLYEYGITPLENAPASNRESGLQLTLNEIYQDNRSASGERYALYNYQEGNVFNSDSLYIWGNGMVDLHGAAPGFFGAYGNMAFNENYKAPSFANMGVFWYGLAGFGSQGMEFGAPYIDTGVEEEAAGISFVQLVDENQQPTHVLIEWDNLQHVQGENCSFRGCESFGPNPASTTSVDAQLILARDYSSATGAFEMVYAYDNLNFGNFTGNGSPFQASSTVEKVATAGVHGGASPWAGKPIDGFINQSIIPGYDSIGGLDVFLQDNMAVCFDYNGPEVTEFEVAFQLKVLPQAIGQEFVVAANLDLGGVGTKVLTADLNAPSNITLFSIGDQQMVEEGTIEDIQVAYMDNNNVSNTITVTGEGITAEVHGHDNGSTFDITANENFSGTTEVTVTVADDNQPTDQASTTFLVTVSPVNDSPVAMVAAEEITITEGDELNLDASSSYDPDGDNLTFSWSGEGTITDATAAATTVTDLAEGSYTFTVIVSDGTTESEKEVDVEVEAQATSGGGDGSEGGDGTDSGDNGADGGSGGGSAGWLLLLLLGLYSRQRFNK</sequence>
<feature type="active site" description="Charge relay system" evidence="6">
    <location>
        <position position="667"/>
    </location>
</feature>
<feature type="compositionally biased region" description="Gly residues" evidence="8">
    <location>
        <begin position="1724"/>
        <end position="1747"/>
    </location>
</feature>
<dbReference type="Gene3D" id="3.50.30.30">
    <property type="match status" value="1"/>
</dbReference>
<dbReference type="InterPro" id="IPR047589">
    <property type="entry name" value="DUF11_rpt"/>
</dbReference>
<dbReference type="Gene3D" id="2.60.40.10">
    <property type="entry name" value="Immunoglobulins"/>
    <property type="match status" value="1"/>
</dbReference>
<evidence type="ECO:0000313" key="12">
    <source>
        <dbReference type="Proteomes" id="UP001501294"/>
    </source>
</evidence>
<dbReference type="NCBIfam" id="TIGR01451">
    <property type="entry name" value="B_ant_repeat"/>
    <property type="match status" value="1"/>
</dbReference>
<name>A0ABP8I2M3_9GAMM</name>
<accession>A0ABP8I2M3</accession>
<feature type="region of interest" description="Disordered" evidence="8">
    <location>
        <begin position="1721"/>
        <end position="1747"/>
    </location>
</feature>
<keyword evidence="5 6" id="KW-0720">Serine protease</keyword>
<dbReference type="Pfam" id="PF22352">
    <property type="entry name" value="K319L-like_PKD"/>
    <property type="match status" value="1"/>
</dbReference>
<keyword evidence="4 6" id="KW-0378">Hydrolase</keyword>
<dbReference type="SUPFAM" id="SSF49299">
    <property type="entry name" value="PKD domain"/>
    <property type="match status" value="1"/>
</dbReference>
<keyword evidence="1" id="KW-0964">Secreted</keyword>
<evidence type="ECO:0000256" key="6">
    <source>
        <dbReference type="PROSITE-ProRule" id="PRU01240"/>
    </source>
</evidence>
<gene>
    <name evidence="11" type="ORF">GCM10023150_15300</name>
</gene>